<name>A0A7T5VAP9_9BACT</name>
<dbReference type="RefSeq" id="WP_199263244.1">
    <property type="nucleotide sequence ID" value="NZ_CP054140.1"/>
</dbReference>
<gene>
    <name evidence="1" type="ORF">HP555_00315</name>
</gene>
<protein>
    <submittedName>
        <fullName evidence="1">Uncharacterized protein</fullName>
    </submittedName>
</protein>
<dbReference type="KEGG" id="dog:HP555_00315"/>
<dbReference type="EMBL" id="CP054140">
    <property type="protein sequence ID" value="QQG64410.1"/>
    <property type="molecule type" value="Genomic_DNA"/>
</dbReference>
<dbReference type="Proteomes" id="UP000596092">
    <property type="component" value="Chromosome"/>
</dbReference>
<reference evidence="1 2" key="1">
    <citation type="submission" date="2020-05" db="EMBL/GenBank/DDBJ databases">
        <title>Complete genome of Desulfobulbus oligotrophicus.</title>
        <authorList>
            <person name="Podar M."/>
        </authorList>
    </citation>
    <scope>NUCLEOTIDE SEQUENCE [LARGE SCALE GENOMIC DNA]</scope>
    <source>
        <strain evidence="1 2">Prop6</strain>
    </source>
</reference>
<evidence type="ECO:0000313" key="2">
    <source>
        <dbReference type="Proteomes" id="UP000596092"/>
    </source>
</evidence>
<organism evidence="1 2">
    <name type="scientific">Desulfobulbus oligotrophicus</name>
    <dbReference type="NCBI Taxonomy" id="1909699"/>
    <lineage>
        <taxon>Bacteria</taxon>
        <taxon>Pseudomonadati</taxon>
        <taxon>Thermodesulfobacteriota</taxon>
        <taxon>Desulfobulbia</taxon>
        <taxon>Desulfobulbales</taxon>
        <taxon>Desulfobulbaceae</taxon>
        <taxon>Desulfobulbus</taxon>
    </lineage>
</organism>
<accession>A0A7T5VAP9</accession>
<keyword evidence="2" id="KW-1185">Reference proteome</keyword>
<sequence length="62" mass="6840">MYGTYKPVFLHDTLWSTVIKVEQGGGKTATEQSCRLGPGEFAVVNTVLMENSRYNDSVIRSG</sequence>
<dbReference type="AlphaFoldDB" id="A0A7T5VAP9"/>
<evidence type="ECO:0000313" key="1">
    <source>
        <dbReference type="EMBL" id="QQG64410.1"/>
    </source>
</evidence>
<proteinExistence type="predicted"/>